<dbReference type="PROSITE" id="PS00640">
    <property type="entry name" value="THIOL_PROTEASE_ASN"/>
    <property type="match status" value="1"/>
</dbReference>
<accession>A0A0W8FDV5</accession>
<dbReference type="InterPro" id="IPR025661">
    <property type="entry name" value="Pept_asp_AS"/>
</dbReference>
<evidence type="ECO:0000259" key="3">
    <source>
        <dbReference type="SMART" id="SM00645"/>
    </source>
</evidence>
<proteinExistence type="inferred from homology"/>
<dbReference type="SUPFAM" id="SSF54001">
    <property type="entry name" value="Cysteine proteinases"/>
    <property type="match status" value="1"/>
</dbReference>
<comment type="similarity">
    <text evidence="1">Belongs to the peptidase C1 family.</text>
</comment>
<dbReference type="InterPro" id="IPR039417">
    <property type="entry name" value="Peptidase_C1A_papain-like"/>
</dbReference>
<organism evidence="4">
    <name type="scientific">hydrocarbon metagenome</name>
    <dbReference type="NCBI Taxonomy" id="938273"/>
    <lineage>
        <taxon>unclassified sequences</taxon>
        <taxon>metagenomes</taxon>
        <taxon>ecological metagenomes</taxon>
    </lineage>
</organism>
<dbReference type="InterPro" id="IPR025660">
    <property type="entry name" value="Pept_his_AS"/>
</dbReference>
<dbReference type="EMBL" id="LNQE01001375">
    <property type="protein sequence ID" value="KUG18547.1"/>
    <property type="molecule type" value="Genomic_DNA"/>
</dbReference>
<dbReference type="InterPro" id="IPR000668">
    <property type="entry name" value="Peptidase_C1A_C"/>
</dbReference>
<dbReference type="GO" id="GO:0006508">
    <property type="term" value="P:proteolysis"/>
    <property type="evidence" value="ECO:0007669"/>
    <property type="project" value="InterPro"/>
</dbReference>
<feature type="domain" description="Peptidase C1A papain C-terminal" evidence="3">
    <location>
        <begin position="40"/>
        <end position="247"/>
    </location>
</feature>
<comment type="caution">
    <text evidence="4">The sequence shown here is derived from an EMBL/GenBank/DDBJ whole genome shotgun (WGS) entry which is preliminary data.</text>
</comment>
<sequence>MEMKTMGKTYSIGLIVSPAEIQHNMAMFVAMAKLLRAVEHPSSFDWRSIEGEDFTTPIRDQGKCSSSVAFATIALMESMMKIANQDPKLQPDLSEAYLFPRGGGKCESGAQFGRMLTAAESGICDELCCPYAGDWKPCPDFKSRLTAITFSETIFSPEQAKAHIASTGPLMSGMAVYADFFEHDGGIYSQDYGNFVGNHAILIVGYDEGEDCWIGKNSWGLTWGEGGWFRIKQGECGIGSAFPFYSAAIGLSPVLAFPPSPDIAAPIDGTLYVTMTRAGERDVILLVNNREIGALTLGETLTAGEFKRGDTIQFDLVGIAHKNVCFPSGWRIWTLRMDGGKYEFRVLERDKR</sequence>
<evidence type="ECO:0000256" key="2">
    <source>
        <dbReference type="ARBA" id="ARBA00023157"/>
    </source>
</evidence>
<name>A0A0W8FDV5_9ZZZZ</name>
<keyword evidence="2" id="KW-1015">Disulfide bond</keyword>
<dbReference type="GO" id="GO:0008234">
    <property type="term" value="F:cysteine-type peptidase activity"/>
    <property type="evidence" value="ECO:0007669"/>
    <property type="project" value="InterPro"/>
</dbReference>
<dbReference type="PROSITE" id="PS00639">
    <property type="entry name" value="THIOL_PROTEASE_HIS"/>
    <property type="match status" value="1"/>
</dbReference>
<dbReference type="InterPro" id="IPR013128">
    <property type="entry name" value="Peptidase_C1A"/>
</dbReference>
<dbReference type="CDD" id="cd02248">
    <property type="entry name" value="Peptidase_C1A"/>
    <property type="match status" value="1"/>
</dbReference>
<dbReference type="AlphaFoldDB" id="A0A0W8FDV5"/>
<dbReference type="InterPro" id="IPR038765">
    <property type="entry name" value="Papain-like_cys_pep_sf"/>
</dbReference>
<evidence type="ECO:0000313" key="4">
    <source>
        <dbReference type="EMBL" id="KUG18547.1"/>
    </source>
</evidence>
<dbReference type="PANTHER" id="PTHR12411">
    <property type="entry name" value="CYSTEINE PROTEASE FAMILY C1-RELATED"/>
    <property type="match status" value="1"/>
</dbReference>
<evidence type="ECO:0000256" key="1">
    <source>
        <dbReference type="ARBA" id="ARBA00008455"/>
    </source>
</evidence>
<dbReference type="SMART" id="SM00645">
    <property type="entry name" value="Pept_C1"/>
    <property type="match status" value="1"/>
</dbReference>
<reference evidence="4" key="1">
    <citation type="journal article" date="2015" name="Proc. Natl. Acad. Sci. U.S.A.">
        <title>Networks of energetic and metabolic interactions define dynamics in microbial communities.</title>
        <authorList>
            <person name="Embree M."/>
            <person name="Liu J.K."/>
            <person name="Al-Bassam M.M."/>
            <person name="Zengler K."/>
        </authorList>
    </citation>
    <scope>NUCLEOTIDE SEQUENCE</scope>
</reference>
<dbReference type="Gene3D" id="3.90.70.10">
    <property type="entry name" value="Cysteine proteinases"/>
    <property type="match status" value="1"/>
</dbReference>
<dbReference type="Pfam" id="PF00112">
    <property type="entry name" value="Peptidase_C1"/>
    <property type="match status" value="1"/>
</dbReference>
<gene>
    <name evidence="4" type="ORF">ASZ90_011783</name>
</gene>
<protein>
    <submittedName>
        <fullName evidence="4">Fb22</fullName>
    </submittedName>
</protein>